<proteinExistence type="predicted"/>
<dbReference type="Gene3D" id="3.40.630.30">
    <property type="match status" value="1"/>
</dbReference>
<organism evidence="3 4">
    <name type="scientific">Chitinophaga terrae</name>
    <name type="common">ex Kim and Jung 2007</name>
    <dbReference type="NCBI Taxonomy" id="408074"/>
    <lineage>
        <taxon>Bacteria</taxon>
        <taxon>Pseudomonadati</taxon>
        <taxon>Bacteroidota</taxon>
        <taxon>Chitinophagia</taxon>
        <taxon>Chitinophagales</taxon>
        <taxon>Chitinophagaceae</taxon>
        <taxon>Chitinophaga</taxon>
    </lineage>
</organism>
<keyword evidence="1 3" id="KW-0808">Transferase</keyword>
<evidence type="ECO:0000313" key="3">
    <source>
        <dbReference type="EMBL" id="SEB08790.1"/>
    </source>
</evidence>
<evidence type="ECO:0000313" key="4">
    <source>
        <dbReference type="Proteomes" id="UP000199656"/>
    </source>
</evidence>
<sequence length="179" mass="19870">MPFQAHPLFYNGNYYIRPMESVNIRVLQTADDPIIANIVRTTLTEFGMNKPGTAYADPATDHLSTLFDKPRAIYYVAEIDGQVIGGAGIHPLDGGPGEICELQKMYLLPEARGKGLAGKLITLCLQFAKEQGYTHCYLETSPELARARKVYEQFGFEYLSGPMGNTGHFGCDNWMLKAL</sequence>
<dbReference type="PROSITE" id="PS51186">
    <property type="entry name" value="GNAT"/>
    <property type="match status" value="1"/>
</dbReference>
<dbReference type="SUPFAM" id="SSF55729">
    <property type="entry name" value="Acyl-CoA N-acyltransferases (Nat)"/>
    <property type="match status" value="1"/>
</dbReference>
<evidence type="ECO:0000259" key="2">
    <source>
        <dbReference type="PROSITE" id="PS51186"/>
    </source>
</evidence>
<dbReference type="InterPro" id="IPR000182">
    <property type="entry name" value="GNAT_dom"/>
</dbReference>
<gene>
    <name evidence="3" type="ORF">SAMN05660909_05331</name>
</gene>
<dbReference type="PANTHER" id="PTHR13947">
    <property type="entry name" value="GNAT FAMILY N-ACETYLTRANSFERASE"/>
    <property type="match status" value="1"/>
</dbReference>
<dbReference type="Pfam" id="PF00583">
    <property type="entry name" value="Acetyltransf_1"/>
    <property type="match status" value="1"/>
</dbReference>
<dbReference type="STRING" id="408074.SAMN05660909_05331"/>
<dbReference type="GO" id="GO:0008080">
    <property type="term" value="F:N-acetyltransferase activity"/>
    <property type="evidence" value="ECO:0007669"/>
    <property type="project" value="InterPro"/>
</dbReference>
<protein>
    <submittedName>
        <fullName evidence="3">Putative acetyltransferase</fullName>
    </submittedName>
</protein>
<dbReference type="InterPro" id="IPR016181">
    <property type="entry name" value="Acyl_CoA_acyltransferase"/>
</dbReference>
<accession>A0A1H4GIF3</accession>
<dbReference type="AlphaFoldDB" id="A0A1H4GIF3"/>
<dbReference type="Proteomes" id="UP000199656">
    <property type="component" value="Unassembled WGS sequence"/>
</dbReference>
<dbReference type="EMBL" id="FNRL01000040">
    <property type="protein sequence ID" value="SEB08790.1"/>
    <property type="molecule type" value="Genomic_DNA"/>
</dbReference>
<evidence type="ECO:0000256" key="1">
    <source>
        <dbReference type="ARBA" id="ARBA00022679"/>
    </source>
</evidence>
<dbReference type="PANTHER" id="PTHR13947:SF37">
    <property type="entry name" value="LD18367P"/>
    <property type="match status" value="1"/>
</dbReference>
<name>A0A1H4GIF3_9BACT</name>
<feature type="domain" description="N-acetyltransferase" evidence="2">
    <location>
        <begin position="22"/>
        <end position="179"/>
    </location>
</feature>
<dbReference type="CDD" id="cd04301">
    <property type="entry name" value="NAT_SF"/>
    <property type="match status" value="1"/>
</dbReference>
<keyword evidence="4" id="KW-1185">Reference proteome</keyword>
<dbReference type="InterPro" id="IPR050769">
    <property type="entry name" value="NAT_camello-type"/>
</dbReference>
<reference evidence="4" key="1">
    <citation type="submission" date="2016-10" db="EMBL/GenBank/DDBJ databases">
        <authorList>
            <person name="Varghese N."/>
            <person name="Submissions S."/>
        </authorList>
    </citation>
    <scope>NUCLEOTIDE SEQUENCE [LARGE SCALE GENOMIC DNA]</scope>
    <source>
        <strain evidence="4">DSM 23920</strain>
    </source>
</reference>